<keyword evidence="3" id="KW-1185">Reference proteome</keyword>
<dbReference type="EMBL" id="JANBVO010000050">
    <property type="protein sequence ID" value="KAJ9133375.1"/>
    <property type="molecule type" value="Genomic_DNA"/>
</dbReference>
<dbReference type="PRINTS" id="PR00081">
    <property type="entry name" value="GDHRDH"/>
</dbReference>
<dbReference type="InterPro" id="IPR051468">
    <property type="entry name" value="Fungal_SecMetab_SDRs"/>
</dbReference>
<organism evidence="2 3">
    <name type="scientific">Pleurostoma richardsiae</name>
    <dbReference type="NCBI Taxonomy" id="41990"/>
    <lineage>
        <taxon>Eukaryota</taxon>
        <taxon>Fungi</taxon>
        <taxon>Dikarya</taxon>
        <taxon>Ascomycota</taxon>
        <taxon>Pezizomycotina</taxon>
        <taxon>Sordariomycetes</taxon>
        <taxon>Sordariomycetidae</taxon>
        <taxon>Calosphaeriales</taxon>
        <taxon>Pleurostomataceae</taxon>
        <taxon>Pleurostoma</taxon>
    </lineage>
</organism>
<dbReference type="GO" id="GO:0016491">
    <property type="term" value="F:oxidoreductase activity"/>
    <property type="evidence" value="ECO:0007669"/>
    <property type="project" value="TreeGrafter"/>
</dbReference>
<protein>
    <submittedName>
        <fullName evidence="2">Short chain dehydrogenase/reductase</fullName>
    </submittedName>
</protein>
<dbReference type="GO" id="GO:0005737">
    <property type="term" value="C:cytoplasm"/>
    <property type="evidence" value="ECO:0007669"/>
    <property type="project" value="TreeGrafter"/>
</dbReference>
<dbReference type="GO" id="GO:0019748">
    <property type="term" value="P:secondary metabolic process"/>
    <property type="evidence" value="ECO:0007669"/>
    <property type="project" value="TreeGrafter"/>
</dbReference>
<dbReference type="InterPro" id="IPR002347">
    <property type="entry name" value="SDR_fam"/>
</dbReference>
<accession>A0AA38VHN4</accession>
<evidence type="ECO:0000256" key="1">
    <source>
        <dbReference type="ARBA" id="ARBA00006484"/>
    </source>
</evidence>
<dbReference type="PANTHER" id="PTHR43544:SF32">
    <property type="entry name" value="CHAIN DEHYDROGENASE, PUTATIVE (AFU_ORTHOLOGUE AFUA_5G01530)-RELATED"/>
    <property type="match status" value="1"/>
</dbReference>
<dbReference type="Proteomes" id="UP001174694">
    <property type="component" value="Unassembled WGS sequence"/>
</dbReference>
<dbReference type="PANTHER" id="PTHR43544">
    <property type="entry name" value="SHORT-CHAIN DEHYDROGENASE/REDUCTASE"/>
    <property type="match status" value="1"/>
</dbReference>
<comment type="caution">
    <text evidence="2">The sequence shown here is derived from an EMBL/GenBank/DDBJ whole genome shotgun (WGS) entry which is preliminary data.</text>
</comment>
<comment type="similarity">
    <text evidence="1">Belongs to the short-chain dehydrogenases/reductases (SDR) family.</text>
</comment>
<name>A0AA38VHN4_9PEZI</name>
<reference evidence="2" key="1">
    <citation type="submission" date="2022-07" db="EMBL/GenBank/DDBJ databases">
        <title>Fungi with potential for degradation of polypropylene.</title>
        <authorList>
            <person name="Gostincar C."/>
        </authorList>
    </citation>
    <scope>NUCLEOTIDE SEQUENCE</scope>
    <source>
        <strain evidence="2">EXF-13308</strain>
    </source>
</reference>
<dbReference type="AlphaFoldDB" id="A0AA38VHN4"/>
<dbReference type="Gene3D" id="3.40.50.720">
    <property type="entry name" value="NAD(P)-binding Rossmann-like Domain"/>
    <property type="match status" value="1"/>
</dbReference>
<dbReference type="SUPFAM" id="SSF51735">
    <property type="entry name" value="NAD(P)-binding Rossmann-fold domains"/>
    <property type="match status" value="1"/>
</dbReference>
<proteinExistence type="inferred from homology"/>
<gene>
    <name evidence="2" type="ORF">NKR23_g10731</name>
</gene>
<dbReference type="Pfam" id="PF00106">
    <property type="entry name" value="adh_short"/>
    <property type="match status" value="1"/>
</dbReference>
<sequence>MSSKIILITGANAGVGYATTQVLASAGYHVIMASRSLEKAEISKLEIQSAGAPSGSLDTLQLDVTDEESIKRAASVVAEKFGRLDVLVNNAAISNEDPDVGTRFRLSFATNVVGPALVSAAFRPLLQSSPGAYSIYVSSSVGSLTMASDPTLPLYQKMPNLDAYRASKAALNMIAVREHAMHGGAGLKVFAMCPGFVRSNVRGTSEEARSGWGMAGDPRESGELVLSIVEGKRDADVGRFVWKDGVYPW</sequence>
<dbReference type="InterPro" id="IPR036291">
    <property type="entry name" value="NAD(P)-bd_dom_sf"/>
</dbReference>
<evidence type="ECO:0000313" key="3">
    <source>
        <dbReference type="Proteomes" id="UP001174694"/>
    </source>
</evidence>
<evidence type="ECO:0000313" key="2">
    <source>
        <dbReference type="EMBL" id="KAJ9133375.1"/>
    </source>
</evidence>